<dbReference type="Proteomes" id="UP001595191">
    <property type="component" value="Unassembled WGS sequence"/>
</dbReference>
<organism evidence="1 2">
    <name type="scientific">Meishania litoralis</name>
    <dbReference type="NCBI Taxonomy" id="3434685"/>
    <lineage>
        <taxon>Bacteria</taxon>
        <taxon>Pseudomonadati</taxon>
        <taxon>Bacteroidota</taxon>
        <taxon>Flavobacteriia</taxon>
        <taxon>Flavobacteriales</taxon>
        <taxon>Flavobacteriaceae</taxon>
        <taxon>Meishania</taxon>
    </lineage>
</organism>
<comment type="caution">
    <text evidence="1">The sequence shown here is derived from an EMBL/GenBank/DDBJ whole genome shotgun (WGS) entry which is preliminary data.</text>
</comment>
<reference evidence="1" key="1">
    <citation type="submission" date="2024-09" db="EMBL/GenBank/DDBJ databases">
        <authorList>
            <person name="Liu J."/>
        </authorList>
    </citation>
    <scope>NUCLEOTIDE SEQUENCE</scope>
    <source>
        <strain evidence="1">NBU2967</strain>
    </source>
</reference>
<protein>
    <submittedName>
        <fullName evidence="1">Sigma factor</fullName>
    </submittedName>
</protein>
<name>A0ACC7LKI5_9FLAO</name>
<keyword evidence="2" id="KW-1185">Reference proteome</keyword>
<evidence type="ECO:0000313" key="2">
    <source>
        <dbReference type="Proteomes" id="UP001595191"/>
    </source>
</evidence>
<proteinExistence type="predicted"/>
<accession>A0ACC7LKI5</accession>
<gene>
    <name evidence="1" type="ORF">ACEZ3G_12495</name>
</gene>
<evidence type="ECO:0000313" key="1">
    <source>
        <dbReference type="EMBL" id="MFH6604303.1"/>
    </source>
</evidence>
<sequence>MYAENICGVINTIVRNDALAQEIRQDVFIKIWNNAETYSPSKGRFFYVDFEHRS</sequence>
<dbReference type="EMBL" id="JBHFPV010000002">
    <property type="protein sequence ID" value="MFH6604303.1"/>
    <property type="molecule type" value="Genomic_DNA"/>
</dbReference>